<evidence type="ECO:0000256" key="14">
    <source>
        <dbReference type="ARBA" id="ARBA00022840"/>
    </source>
</evidence>
<dbReference type="InterPro" id="IPR041010">
    <property type="entry name" value="Znf-ACC"/>
</dbReference>
<feature type="compositionally biased region" description="Basic and acidic residues" evidence="21">
    <location>
        <begin position="354"/>
        <end position="366"/>
    </location>
</feature>
<keyword evidence="11 20" id="KW-0863">Zinc-finger</keyword>
<evidence type="ECO:0000256" key="6">
    <source>
        <dbReference type="ARBA" id="ARBA00022490"/>
    </source>
</evidence>
<reference evidence="24" key="2">
    <citation type="submission" date="2021-04" db="EMBL/GenBank/DDBJ databases">
        <authorList>
            <person name="Gilroy R."/>
        </authorList>
    </citation>
    <scope>NUCLEOTIDE SEQUENCE</scope>
    <source>
        <strain evidence="24">CHK180-15479</strain>
    </source>
</reference>
<evidence type="ECO:0000313" key="25">
    <source>
        <dbReference type="Proteomes" id="UP000823910"/>
    </source>
</evidence>
<dbReference type="Pfam" id="PF01039">
    <property type="entry name" value="Carboxyl_trans"/>
    <property type="match status" value="1"/>
</dbReference>
<evidence type="ECO:0000259" key="22">
    <source>
        <dbReference type="PROSITE" id="PS50980"/>
    </source>
</evidence>
<evidence type="ECO:0000256" key="1">
    <source>
        <dbReference type="ARBA" id="ARBA00004496"/>
    </source>
</evidence>
<dbReference type="GO" id="GO:2001295">
    <property type="term" value="P:malonyl-CoA biosynthetic process"/>
    <property type="evidence" value="ECO:0007669"/>
    <property type="project" value="UniProtKB-UniRule"/>
</dbReference>
<feature type="binding site" evidence="20">
    <location>
        <position position="56"/>
    </location>
    <ligand>
        <name>Zn(2+)</name>
        <dbReference type="ChEBI" id="CHEBI:29105"/>
    </ligand>
</feature>
<dbReference type="Proteomes" id="UP000823910">
    <property type="component" value="Unassembled WGS sequence"/>
</dbReference>
<dbReference type="InterPro" id="IPR011763">
    <property type="entry name" value="COA_CT_C"/>
</dbReference>
<dbReference type="GO" id="GO:0005524">
    <property type="term" value="F:ATP binding"/>
    <property type="evidence" value="ECO:0007669"/>
    <property type="project" value="UniProtKB-KW"/>
</dbReference>
<feature type="binding site" evidence="20">
    <location>
        <position position="59"/>
    </location>
    <ligand>
        <name>Zn(2+)</name>
        <dbReference type="ChEBI" id="CHEBI:29105"/>
    </ligand>
</feature>
<keyword evidence="14 19" id="KW-0067">ATP-binding</keyword>
<dbReference type="PANTHER" id="PTHR42853">
    <property type="entry name" value="ACETYL-COENZYME A CARBOXYLASE CARBOXYL TRANSFERASE SUBUNIT ALPHA"/>
    <property type="match status" value="1"/>
</dbReference>
<dbReference type="GO" id="GO:0008270">
    <property type="term" value="F:zinc ion binding"/>
    <property type="evidence" value="ECO:0007669"/>
    <property type="project" value="UniProtKB-UniRule"/>
</dbReference>
<evidence type="ECO:0000256" key="9">
    <source>
        <dbReference type="ARBA" id="ARBA00022723"/>
    </source>
</evidence>
<keyword evidence="15 19" id="KW-0443">Lipid metabolism</keyword>
<comment type="pathway">
    <text evidence="2 19">Lipid metabolism; malonyl-CoA biosynthesis; malonyl-CoA from acetyl-CoA: step 1/1.</text>
</comment>
<evidence type="ECO:0000256" key="3">
    <source>
        <dbReference type="ARBA" id="ARBA00006276"/>
    </source>
</evidence>
<dbReference type="HAMAP" id="MF_01395">
    <property type="entry name" value="AcetylCoA_CT_beta"/>
    <property type="match status" value="1"/>
</dbReference>
<evidence type="ECO:0000256" key="13">
    <source>
        <dbReference type="ARBA" id="ARBA00022833"/>
    </source>
</evidence>
<organism evidence="24 25">
    <name type="scientific">Candidatus Enterocloster excrementipullorum</name>
    <dbReference type="NCBI Taxonomy" id="2838559"/>
    <lineage>
        <taxon>Bacteria</taxon>
        <taxon>Bacillati</taxon>
        <taxon>Bacillota</taxon>
        <taxon>Clostridia</taxon>
        <taxon>Lachnospirales</taxon>
        <taxon>Lachnospiraceae</taxon>
        <taxon>Enterocloster</taxon>
    </lineage>
</organism>
<keyword evidence="16 19" id="KW-0275">Fatty acid biosynthesis</keyword>
<feature type="domain" description="CoA carboxyltransferase N-terminal" evidence="22">
    <location>
        <begin position="33"/>
        <end position="299"/>
    </location>
</feature>
<evidence type="ECO:0000256" key="17">
    <source>
        <dbReference type="ARBA" id="ARBA00025280"/>
    </source>
</evidence>
<evidence type="ECO:0000256" key="21">
    <source>
        <dbReference type="SAM" id="MobiDB-lite"/>
    </source>
</evidence>
<keyword evidence="8 19" id="KW-0808">Transferase</keyword>
<evidence type="ECO:0000256" key="12">
    <source>
        <dbReference type="ARBA" id="ARBA00022832"/>
    </source>
</evidence>
<comment type="subunit">
    <text evidence="5">Acetyl-CoA carboxylase is a heterotetramer composed of biotin carboxyl carrier protein (AccB), biotin carboxylase (AccC) and two subunits of ACCase subunit beta/alpha.</text>
</comment>
<evidence type="ECO:0000256" key="19">
    <source>
        <dbReference type="HAMAP-Rule" id="MF_00823"/>
    </source>
</evidence>
<dbReference type="InterPro" id="IPR001095">
    <property type="entry name" value="Acetyl_CoA_COase_a_su"/>
</dbReference>
<dbReference type="NCBIfam" id="TIGR00515">
    <property type="entry name" value="accD"/>
    <property type="match status" value="1"/>
</dbReference>
<feature type="compositionally biased region" description="Basic and acidic residues" evidence="21">
    <location>
        <begin position="288"/>
        <end position="302"/>
    </location>
</feature>
<evidence type="ECO:0000313" key="24">
    <source>
        <dbReference type="EMBL" id="HJC04805.1"/>
    </source>
</evidence>
<evidence type="ECO:0000259" key="23">
    <source>
        <dbReference type="PROSITE" id="PS50989"/>
    </source>
</evidence>
<comment type="catalytic activity">
    <reaction evidence="18 19">
        <text>N(6)-carboxybiotinyl-L-lysyl-[protein] + acetyl-CoA = N(6)-biotinyl-L-lysyl-[protein] + malonyl-CoA</text>
        <dbReference type="Rhea" id="RHEA:54728"/>
        <dbReference type="Rhea" id="RHEA-COMP:10505"/>
        <dbReference type="Rhea" id="RHEA-COMP:10506"/>
        <dbReference type="ChEBI" id="CHEBI:57288"/>
        <dbReference type="ChEBI" id="CHEBI:57384"/>
        <dbReference type="ChEBI" id="CHEBI:83144"/>
        <dbReference type="ChEBI" id="CHEBI:83145"/>
        <dbReference type="EC" id="2.1.3.15"/>
    </reaction>
</comment>
<dbReference type="Pfam" id="PF03255">
    <property type="entry name" value="ACCA"/>
    <property type="match status" value="1"/>
</dbReference>
<comment type="cofactor">
    <cofactor evidence="20">
        <name>Zn(2+)</name>
        <dbReference type="ChEBI" id="CHEBI:29105"/>
    </cofactor>
    <text evidence="20">Binds 1 zinc ion per subunit.</text>
</comment>
<dbReference type="GO" id="GO:0006633">
    <property type="term" value="P:fatty acid biosynthetic process"/>
    <property type="evidence" value="ECO:0007669"/>
    <property type="project" value="UniProtKB-KW"/>
</dbReference>
<evidence type="ECO:0000256" key="10">
    <source>
        <dbReference type="ARBA" id="ARBA00022741"/>
    </source>
</evidence>
<dbReference type="PROSITE" id="PS50980">
    <property type="entry name" value="COA_CT_NTER"/>
    <property type="match status" value="1"/>
</dbReference>
<gene>
    <name evidence="19" type="primary">accA</name>
    <name evidence="20" type="synonym">accD</name>
    <name evidence="24" type="ORF">H9704_01370</name>
</gene>
<evidence type="ECO:0000256" key="11">
    <source>
        <dbReference type="ARBA" id="ARBA00022771"/>
    </source>
</evidence>
<dbReference type="PROSITE" id="PS50989">
    <property type="entry name" value="COA_CT_CTER"/>
    <property type="match status" value="1"/>
</dbReference>
<feature type="compositionally biased region" description="Basic and acidic residues" evidence="21">
    <location>
        <begin position="316"/>
        <end position="329"/>
    </location>
</feature>
<comment type="similarity">
    <text evidence="3">In the C-terminal section; belongs to the AccA family.</text>
</comment>
<dbReference type="InterPro" id="IPR011762">
    <property type="entry name" value="COA_CT_N"/>
</dbReference>
<comment type="function">
    <text evidence="19">Component of the acetyl coenzyme A carboxylase (ACC) complex. First, biotin carboxylase catalyzes the carboxylation of biotin on its carrier protein (BCCP) and then the CO(2) group is transferred by the carboxyltransferase to acetyl-CoA to form malonyl-CoA.</text>
</comment>
<keyword evidence="7 19" id="KW-0444">Lipid biosynthesis</keyword>
<keyword evidence="9 20" id="KW-0479">Metal-binding</keyword>
<keyword evidence="12 19" id="KW-0276">Fatty acid metabolism</keyword>
<comment type="function">
    <text evidence="17 20">Component of the acetyl coenzyme A carboxylase (ACC) complex. Biotin carboxylase (BC) catalyzes the carboxylation of biotin on its carrier protein (BCCP) and then the CO(2) group is transferred by the transcarboxylase to acetyl-CoA to form malonyl-CoA.</text>
</comment>
<comment type="similarity">
    <text evidence="20">Belongs to the AccD/PCCB family.</text>
</comment>
<comment type="subcellular location">
    <subcellularLocation>
        <location evidence="1 19">Cytoplasm</location>
    </subcellularLocation>
</comment>
<keyword evidence="10 19" id="KW-0547">Nucleotide-binding</keyword>
<feature type="zinc finger region" description="C4-type" evidence="20">
    <location>
        <begin position="37"/>
        <end position="59"/>
    </location>
</feature>
<name>A0A9D2SG01_9FIRM</name>
<dbReference type="InterPro" id="IPR029045">
    <property type="entry name" value="ClpP/crotonase-like_dom_sf"/>
</dbReference>
<dbReference type="NCBIfam" id="NF041504">
    <property type="entry name" value="AccA_sub"/>
    <property type="match status" value="1"/>
</dbReference>
<dbReference type="NCBIfam" id="TIGR00513">
    <property type="entry name" value="accA"/>
    <property type="match status" value="1"/>
</dbReference>
<dbReference type="NCBIfam" id="NF004344">
    <property type="entry name" value="PRK05724.1"/>
    <property type="match status" value="1"/>
</dbReference>
<evidence type="ECO:0000256" key="16">
    <source>
        <dbReference type="ARBA" id="ARBA00023160"/>
    </source>
</evidence>
<feature type="region of interest" description="Disordered" evidence="21">
    <location>
        <begin position="288"/>
        <end position="366"/>
    </location>
</feature>
<keyword evidence="13 20" id="KW-0862">Zinc</keyword>
<evidence type="ECO:0000256" key="2">
    <source>
        <dbReference type="ARBA" id="ARBA00004956"/>
    </source>
</evidence>
<dbReference type="EMBL" id="DWWT01000003">
    <property type="protein sequence ID" value="HJC04805.1"/>
    <property type="molecule type" value="Genomic_DNA"/>
</dbReference>
<dbReference type="GO" id="GO:0016743">
    <property type="term" value="F:carboxyl- or carbamoyltransferase activity"/>
    <property type="evidence" value="ECO:0007669"/>
    <property type="project" value="UniProtKB-UniRule"/>
</dbReference>
<dbReference type="PRINTS" id="PR01069">
    <property type="entry name" value="ACCCTRFRASEA"/>
</dbReference>
<dbReference type="AlphaFoldDB" id="A0A9D2SG01"/>
<dbReference type="InterPro" id="IPR034733">
    <property type="entry name" value="AcCoA_carboxyl_beta"/>
</dbReference>
<dbReference type="HAMAP" id="MF_00823">
    <property type="entry name" value="AcetylCoA_CT_alpha"/>
    <property type="match status" value="1"/>
</dbReference>
<dbReference type="EC" id="2.1.3.15" evidence="19"/>
<accession>A0A9D2SG01</accession>
<comment type="similarity">
    <text evidence="19">Belongs to the AccA family.</text>
</comment>
<sequence length="628" mass="70106">MLRNMFKKTYTTIDTKYKPQAKGGEEPSIPQGLWRKCNKCGQPIYVEDVVNNYYVCPKCGGYFRVHAYRRIEMLVDEGTFEEWNKEVPFSNPLNFPNYEKKVTAAREKTKLNEAIVIGKGMIEGNPAVVGVCDARFIMSSMGHVVGEKITEAVEQATREKLPVIIFACSGGARMQEGIVSLMQMAKTSAALKRHHEAGQLFISVFTDPTTGGVTASFAMLGDIILAEPHALIGFAGPRVIEQTIGQKLPEGFQRAEFLLEHGFIDKIVERKDQKRVIGQILYMHRNHDMVERKPEDGSRDMESGEGVTNQNASAPEKSDSRAARREKAEGGFFGRFSRSEKTDSASAKKHTKRGDKASEKMQKADDAGAKTAWDTVLLSRRTDRPVAMDYIDGLFDEFIEFHGDRYFKDDGAIVGGIAMFHGMPVTVIGQQKGRNTKDNIKRNFGMPSPDGYRKALRLMKQAETFGRPIICFVDTPGAYCGMDAEERGQGEAIARNLFEMSDLKVPVLSIVIGEAGSGGALAIAVANEVWMLENSTYSILSPEGFASILYKDSKKAPEAAKVMKITAADLKDLDIIERIVPEEEPASMDNLYRLVEYMDRAIIEFFETYLPMSGEALAEQRYERFRRM</sequence>
<evidence type="ECO:0000256" key="8">
    <source>
        <dbReference type="ARBA" id="ARBA00022679"/>
    </source>
</evidence>
<comment type="subunit">
    <text evidence="19">Acetyl-CoA carboxylase is a heterohexamer composed of biotin carboxyl carrier protein (AccB), biotin carboxylase (AccC) and two subunits each of ACCase subunit alpha (AccA) and ACCase subunit beta (AccD).</text>
</comment>
<feature type="binding site" evidence="20">
    <location>
        <position position="37"/>
    </location>
    <ligand>
        <name>Zn(2+)</name>
        <dbReference type="ChEBI" id="CHEBI:29105"/>
    </ligand>
</feature>
<evidence type="ECO:0000256" key="20">
    <source>
        <dbReference type="HAMAP-Rule" id="MF_01395"/>
    </source>
</evidence>
<dbReference type="GO" id="GO:0009317">
    <property type="term" value="C:acetyl-CoA carboxylase complex"/>
    <property type="evidence" value="ECO:0007669"/>
    <property type="project" value="InterPro"/>
</dbReference>
<dbReference type="Gene3D" id="3.90.226.10">
    <property type="entry name" value="2-enoyl-CoA Hydratase, Chain A, domain 1"/>
    <property type="match status" value="2"/>
</dbReference>
<proteinExistence type="inferred from homology"/>
<evidence type="ECO:0000256" key="5">
    <source>
        <dbReference type="ARBA" id="ARBA00011664"/>
    </source>
</evidence>
<protein>
    <recommendedName>
        <fullName evidence="19 20">Multifunctional fusion protein</fullName>
    </recommendedName>
    <domain>
        <recommendedName>
            <fullName evidence="19">Acetyl-coenzyme A carboxylase carboxyl transferase subunit alpha</fullName>
            <shortName evidence="19">ACCase subunit alpha</shortName>
            <shortName evidence="19">Acetyl-CoA carboxylase carboxyltransferase subunit alpha</shortName>
            <ecNumber evidence="19">2.1.3.15</ecNumber>
        </recommendedName>
    </domain>
    <domain>
        <recommendedName>
            <fullName evidence="20">Acetyl-coenzyme A carboxylase carboxyl transferase subunit beta</fullName>
            <shortName evidence="20">ACCase subunit beta</shortName>
            <shortName evidence="20">Acetyl-CoA carboxylase carboxyltransferase subunit beta</shortName>
        </recommendedName>
    </domain>
</protein>
<evidence type="ECO:0000256" key="7">
    <source>
        <dbReference type="ARBA" id="ARBA00022516"/>
    </source>
</evidence>
<evidence type="ECO:0000256" key="18">
    <source>
        <dbReference type="ARBA" id="ARBA00049152"/>
    </source>
</evidence>
<feature type="binding site" evidence="20">
    <location>
        <position position="40"/>
    </location>
    <ligand>
        <name>Zn(2+)</name>
        <dbReference type="ChEBI" id="CHEBI:29105"/>
    </ligand>
</feature>
<comment type="similarity">
    <text evidence="4">In the N-terminal section; belongs to the AccD/PCCB family.</text>
</comment>
<evidence type="ECO:0000256" key="4">
    <source>
        <dbReference type="ARBA" id="ARBA00010284"/>
    </source>
</evidence>
<keyword evidence="6 19" id="KW-0963">Cytoplasm</keyword>
<feature type="domain" description="CoA carboxyltransferase C-terminal" evidence="23">
    <location>
        <begin position="353"/>
        <end position="608"/>
    </location>
</feature>
<dbReference type="Pfam" id="PF17848">
    <property type="entry name" value="Zn_ribbon_ACC"/>
    <property type="match status" value="1"/>
</dbReference>
<evidence type="ECO:0000256" key="15">
    <source>
        <dbReference type="ARBA" id="ARBA00023098"/>
    </source>
</evidence>
<reference evidence="24" key="1">
    <citation type="journal article" date="2021" name="PeerJ">
        <title>Extensive microbial diversity within the chicken gut microbiome revealed by metagenomics and culture.</title>
        <authorList>
            <person name="Gilroy R."/>
            <person name="Ravi A."/>
            <person name="Getino M."/>
            <person name="Pursley I."/>
            <person name="Horton D.L."/>
            <person name="Alikhan N.F."/>
            <person name="Baker D."/>
            <person name="Gharbi K."/>
            <person name="Hall N."/>
            <person name="Watson M."/>
            <person name="Adriaenssens E.M."/>
            <person name="Foster-Nyarko E."/>
            <person name="Jarju S."/>
            <person name="Secka A."/>
            <person name="Antonio M."/>
            <person name="Oren A."/>
            <person name="Chaudhuri R.R."/>
            <person name="La Ragione R."/>
            <person name="Hildebrand F."/>
            <person name="Pallen M.J."/>
        </authorList>
    </citation>
    <scope>NUCLEOTIDE SEQUENCE</scope>
    <source>
        <strain evidence="24">CHK180-15479</strain>
    </source>
</reference>
<comment type="caution">
    <text evidence="24">The sequence shown here is derived from an EMBL/GenBank/DDBJ whole genome shotgun (WGS) entry which is preliminary data.</text>
</comment>
<dbReference type="GO" id="GO:0003989">
    <property type="term" value="F:acetyl-CoA carboxylase activity"/>
    <property type="evidence" value="ECO:0007669"/>
    <property type="project" value="InterPro"/>
</dbReference>
<dbReference type="InterPro" id="IPR000438">
    <property type="entry name" value="Acetyl_CoA_COase_Trfase_b_su"/>
</dbReference>
<keyword evidence="24" id="KW-0436">Ligase</keyword>
<dbReference type="SUPFAM" id="SSF52096">
    <property type="entry name" value="ClpP/crotonase"/>
    <property type="match status" value="2"/>
</dbReference>
<dbReference type="PANTHER" id="PTHR42853:SF3">
    <property type="entry name" value="ACETYL-COENZYME A CARBOXYLASE CARBOXYL TRANSFERASE SUBUNIT ALPHA, CHLOROPLASTIC"/>
    <property type="match status" value="1"/>
</dbReference>